<dbReference type="EMBL" id="JAWDGP010006834">
    <property type="protein sequence ID" value="KAK3734906.1"/>
    <property type="molecule type" value="Genomic_DNA"/>
</dbReference>
<dbReference type="AlphaFoldDB" id="A0AAE0Y6T0"/>
<comment type="caution">
    <text evidence="1">The sequence shown here is derived from an EMBL/GenBank/DDBJ whole genome shotgun (WGS) entry which is preliminary data.</text>
</comment>
<accession>A0AAE0Y6T0</accession>
<name>A0AAE0Y6T0_9GAST</name>
<evidence type="ECO:0000313" key="2">
    <source>
        <dbReference type="Proteomes" id="UP001283361"/>
    </source>
</evidence>
<evidence type="ECO:0000313" key="1">
    <source>
        <dbReference type="EMBL" id="KAK3734906.1"/>
    </source>
</evidence>
<reference evidence="1" key="1">
    <citation type="journal article" date="2023" name="G3 (Bethesda)">
        <title>A reference genome for the long-term kleptoplast-retaining sea slug Elysia crispata morphotype clarki.</title>
        <authorList>
            <person name="Eastman K.E."/>
            <person name="Pendleton A.L."/>
            <person name="Shaikh M.A."/>
            <person name="Suttiyut T."/>
            <person name="Ogas R."/>
            <person name="Tomko P."/>
            <person name="Gavelis G."/>
            <person name="Widhalm J.R."/>
            <person name="Wisecaver J.H."/>
        </authorList>
    </citation>
    <scope>NUCLEOTIDE SEQUENCE</scope>
    <source>
        <strain evidence="1">ECLA1</strain>
    </source>
</reference>
<proteinExistence type="predicted"/>
<organism evidence="1 2">
    <name type="scientific">Elysia crispata</name>
    <name type="common">lettuce slug</name>
    <dbReference type="NCBI Taxonomy" id="231223"/>
    <lineage>
        <taxon>Eukaryota</taxon>
        <taxon>Metazoa</taxon>
        <taxon>Spiralia</taxon>
        <taxon>Lophotrochozoa</taxon>
        <taxon>Mollusca</taxon>
        <taxon>Gastropoda</taxon>
        <taxon>Heterobranchia</taxon>
        <taxon>Euthyneura</taxon>
        <taxon>Panpulmonata</taxon>
        <taxon>Sacoglossa</taxon>
        <taxon>Placobranchoidea</taxon>
        <taxon>Plakobranchidae</taxon>
        <taxon>Elysia</taxon>
    </lineage>
</organism>
<dbReference type="Proteomes" id="UP001283361">
    <property type="component" value="Unassembled WGS sequence"/>
</dbReference>
<gene>
    <name evidence="1" type="ORF">RRG08_038931</name>
</gene>
<keyword evidence="2" id="KW-1185">Reference proteome</keyword>
<sequence length="107" mass="11397">MSSARVITSLTGQWSSVGVKMLGSLVFHSQVNNSDLGETVWVLGDSPGLPAANGCKSHNDCLEDKGQLNVRANLTVLPLTLEARGPVLKSAPDDWVTRPILICLVTK</sequence>
<protein>
    <submittedName>
        <fullName evidence="1">Uncharacterized protein</fullName>
    </submittedName>
</protein>